<organism evidence="1 2">
    <name type="scientific">Streptomyces longispororuber</name>
    <dbReference type="NCBI Taxonomy" id="68230"/>
    <lineage>
        <taxon>Bacteria</taxon>
        <taxon>Bacillati</taxon>
        <taxon>Actinomycetota</taxon>
        <taxon>Actinomycetes</taxon>
        <taxon>Kitasatosporales</taxon>
        <taxon>Streptomycetaceae</taxon>
        <taxon>Streptomyces</taxon>
    </lineage>
</organism>
<dbReference type="AlphaFoldDB" id="A0A919AD73"/>
<dbReference type="EMBL" id="BNBT01000214">
    <property type="protein sequence ID" value="GHE96200.1"/>
    <property type="molecule type" value="Genomic_DNA"/>
</dbReference>
<accession>A0A919AD73</accession>
<reference evidence="1" key="1">
    <citation type="journal article" date="2014" name="Int. J. Syst. Evol. Microbiol.">
        <title>Complete genome sequence of Corynebacterium casei LMG S-19264T (=DSM 44701T), isolated from a smear-ripened cheese.</title>
        <authorList>
            <consortium name="US DOE Joint Genome Institute (JGI-PGF)"/>
            <person name="Walter F."/>
            <person name="Albersmeier A."/>
            <person name="Kalinowski J."/>
            <person name="Ruckert C."/>
        </authorList>
    </citation>
    <scope>NUCLEOTIDE SEQUENCE</scope>
    <source>
        <strain evidence="1">JCM 4784</strain>
    </source>
</reference>
<gene>
    <name evidence="1" type="ORF">GCM10018785_71470</name>
</gene>
<evidence type="ECO:0000313" key="2">
    <source>
        <dbReference type="Proteomes" id="UP000608024"/>
    </source>
</evidence>
<evidence type="ECO:0000313" key="1">
    <source>
        <dbReference type="EMBL" id="GHE96200.1"/>
    </source>
</evidence>
<reference evidence="1" key="2">
    <citation type="submission" date="2020-09" db="EMBL/GenBank/DDBJ databases">
        <authorList>
            <person name="Sun Q."/>
            <person name="Ohkuma M."/>
        </authorList>
    </citation>
    <scope>NUCLEOTIDE SEQUENCE</scope>
    <source>
        <strain evidence="1">JCM 4784</strain>
    </source>
</reference>
<dbReference type="RefSeq" id="WP_190140361.1">
    <property type="nucleotide sequence ID" value="NZ_BNBT01000214.1"/>
</dbReference>
<comment type="caution">
    <text evidence="1">The sequence shown here is derived from an EMBL/GenBank/DDBJ whole genome shotgun (WGS) entry which is preliminary data.</text>
</comment>
<keyword evidence="2" id="KW-1185">Reference proteome</keyword>
<proteinExistence type="predicted"/>
<sequence length="96" mass="11051">MALCIFGEHPVSRADQLEDGSRRPLMTEESRIILFSTTVEEIRDEHLQALKDAVDMANQKEEKVRADYMAQKEAKDDDTARRKRDINAVIAELDFD</sequence>
<dbReference type="Proteomes" id="UP000608024">
    <property type="component" value="Unassembled WGS sequence"/>
</dbReference>
<name>A0A919AD73_9ACTN</name>
<protein>
    <submittedName>
        <fullName evidence="1">Uncharacterized protein</fullName>
    </submittedName>
</protein>